<name>A0ABQ8BGT6_BRANA</name>
<accession>A0ABQ8BGT6</accession>
<dbReference type="Proteomes" id="UP000824890">
    <property type="component" value="Unassembled WGS sequence"/>
</dbReference>
<gene>
    <name evidence="2" type="ORF">HID58_043051</name>
</gene>
<comment type="caution">
    <text evidence="2">The sequence shown here is derived from an EMBL/GenBank/DDBJ whole genome shotgun (WGS) entry which is preliminary data.</text>
</comment>
<feature type="region of interest" description="Disordered" evidence="1">
    <location>
        <begin position="1"/>
        <end position="30"/>
    </location>
</feature>
<organism evidence="2 3">
    <name type="scientific">Brassica napus</name>
    <name type="common">Rape</name>
    <dbReference type="NCBI Taxonomy" id="3708"/>
    <lineage>
        <taxon>Eukaryota</taxon>
        <taxon>Viridiplantae</taxon>
        <taxon>Streptophyta</taxon>
        <taxon>Embryophyta</taxon>
        <taxon>Tracheophyta</taxon>
        <taxon>Spermatophyta</taxon>
        <taxon>Magnoliopsida</taxon>
        <taxon>eudicotyledons</taxon>
        <taxon>Gunneridae</taxon>
        <taxon>Pentapetalae</taxon>
        <taxon>rosids</taxon>
        <taxon>malvids</taxon>
        <taxon>Brassicales</taxon>
        <taxon>Brassicaceae</taxon>
        <taxon>Brassiceae</taxon>
        <taxon>Brassica</taxon>
    </lineage>
</organism>
<proteinExistence type="predicted"/>
<keyword evidence="3" id="KW-1185">Reference proteome</keyword>
<evidence type="ECO:0000256" key="1">
    <source>
        <dbReference type="SAM" id="MobiDB-lite"/>
    </source>
</evidence>
<protein>
    <submittedName>
        <fullName evidence="2">Uncharacterized protein</fullName>
    </submittedName>
</protein>
<evidence type="ECO:0000313" key="2">
    <source>
        <dbReference type="EMBL" id="KAH0903548.1"/>
    </source>
</evidence>
<dbReference type="EMBL" id="JAGKQM010000011">
    <property type="protein sequence ID" value="KAH0903548.1"/>
    <property type="molecule type" value="Genomic_DNA"/>
</dbReference>
<reference evidence="2 3" key="1">
    <citation type="submission" date="2021-05" db="EMBL/GenBank/DDBJ databases">
        <title>Genome Assembly of Synthetic Allotetraploid Brassica napus Reveals Homoeologous Exchanges between Subgenomes.</title>
        <authorList>
            <person name="Davis J.T."/>
        </authorList>
    </citation>
    <scope>NUCLEOTIDE SEQUENCE [LARGE SCALE GENOMIC DNA]</scope>
    <source>
        <strain evidence="3">cv. Da-Ae</strain>
        <tissue evidence="2">Seedling</tissue>
    </source>
</reference>
<sequence>MSSRKRRASKGEAKEMSQTEEGAVNGGKGVGLQLTMQPMMEYGEDKEDGYFHGNTYRGMNEWKRMNKRLRHRSIKSFIGDTVHGRRSFIGDTDAVTPIMRERYKHRDRELRSCEREDHGGRVHRTISKTQISSS</sequence>
<feature type="region of interest" description="Disordered" evidence="1">
    <location>
        <begin position="114"/>
        <end position="134"/>
    </location>
</feature>
<evidence type="ECO:0000313" key="3">
    <source>
        <dbReference type="Proteomes" id="UP000824890"/>
    </source>
</evidence>